<protein>
    <submittedName>
        <fullName evidence="2">Uncharacterized protein</fullName>
    </submittedName>
</protein>
<dbReference type="EMBL" id="CM000832">
    <property type="protein sequence ID" value="EET08710.1"/>
    <property type="molecule type" value="Genomic_DNA"/>
</dbReference>
<dbReference type="AlphaFoldDB" id="A0A0E1W651"/>
<name>A0A0E1W651_BURPE</name>
<proteinExistence type="predicted"/>
<organism evidence="2 3">
    <name type="scientific">Burkholderia pseudomallei 1710a</name>
    <dbReference type="NCBI Taxonomy" id="320371"/>
    <lineage>
        <taxon>Bacteria</taxon>
        <taxon>Pseudomonadati</taxon>
        <taxon>Pseudomonadota</taxon>
        <taxon>Betaproteobacteria</taxon>
        <taxon>Burkholderiales</taxon>
        <taxon>Burkholderiaceae</taxon>
        <taxon>Burkholderia</taxon>
        <taxon>pseudomallei group</taxon>
    </lineage>
</organism>
<evidence type="ECO:0000313" key="3">
    <source>
        <dbReference type="Proteomes" id="UP000001812"/>
    </source>
</evidence>
<accession>A0A0E1W651</accession>
<reference evidence="3" key="1">
    <citation type="submission" date="2007-08" db="EMBL/GenBank/DDBJ databases">
        <title>Annotation of Burkholderia pseudomallei 1710a.</title>
        <authorList>
            <person name="Harkins D.M."/>
            <person name="DeShazer D."/>
            <person name="Woods D.E."/>
            <person name="Brinkac L.M."/>
            <person name="Brown K.A."/>
            <person name="Hung G.C."/>
            <person name="Tuanyok A."/>
            <person name="Zhang B."/>
            <person name="Nierman W.C."/>
        </authorList>
    </citation>
    <scope>NUCLEOTIDE SEQUENCE [LARGE SCALE GENOMIC DNA]</scope>
    <source>
        <strain evidence="3">1710a</strain>
    </source>
</reference>
<sequence>MTRIDVHTSVAARKRTTTVIADTVPRSRGLPGGERERRAIVMNE</sequence>
<feature type="region of interest" description="Disordered" evidence="1">
    <location>
        <begin position="24"/>
        <end position="44"/>
    </location>
</feature>
<evidence type="ECO:0000256" key="1">
    <source>
        <dbReference type="SAM" id="MobiDB-lite"/>
    </source>
</evidence>
<dbReference type="HOGENOM" id="CLU_3213536_0_0_4"/>
<feature type="compositionally biased region" description="Basic and acidic residues" evidence="1">
    <location>
        <begin position="33"/>
        <end position="44"/>
    </location>
</feature>
<gene>
    <name evidence="2" type="ORF">BURPS1710A_1405</name>
</gene>
<evidence type="ECO:0000313" key="2">
    <source>
        <dbReference type="EMBL" id="EET08710.1"/>
    </source>
</evidence>
<reference evidence="2 3" key="2">
    <citation type="submission" date="2009-05" db="EMBL/GenBank/DDBJ databases">
        <authorList>
            <person name="Harkins D.M."/>
            <person name="DeShazer D."/>
            <person name="Woods D.E."/>
            <person name="Brinkac L.M."/>
            <person name="Brown K.A."/>
            <person name="Hung G.C."/>
            <person name="Tuanyok A."/>
            <person name="Zhang B."/>
            <person name="Nierman W.C."/>
        </authorList>
    </citation>
    <scope>NUCLEOTIDE SEQUENCE [LARGE SCALE GENOMIC DNA]</scope>
    <source>
        <strain evidence="2 3">1710a</strain>
    </source>
</reference>
<dbReference type="Proteomes" id="UP000001812">
    <property type="component" value="Chromosome I"/>
</dbReference>